<dbReference type="AlphaFoldDB" id="A0A344UW38"/>
<evidence type="ECO:0008006" key="3">
    <source>
        <dbReference type="Google" id="ProtNLM"/>
    </source>
</evidence>
<dbReference type="RefSeq" id="WP_114045353.1">
    <property type="nucleotide sequence ID" value="NZ_CP025198.1"/>
</dbReference>
<dbReference type="EMBL" id="CP025198">
    <property type="protein sequence ID" value="AXE39486.1"/>
    <property type="molecule type" value="Genomic_DNA"/>
</dbReference>
<dbReference type="OrthoDB" id="4876345at2"/>
<sequence length="433" mass="48247">MTRRAWVALDNASNIFLAARSEIDPKVFRISAEMDDDVDPELLQRALDETYDDYPLYHAVLRRGIFWYYLQDSDLRPAVGPDAQYPCAPIYQADRRNLLFRVMHHRRRIILETFHALSDGTGALWFITDLLDAYCRLCHPGDPVPPVKNAHPVQGLSTDSFAHYFRGRGPVGPAPGGRTPRHPLGRHVQRVRGTRTPDDRTRLVELTMPAADVLALARAEGVGLTVHLTALFLESVRRATPATRRAPVMTASIPVNLRQYFPSASARNFFAAIRVEHDYRAADNSVAAVARDLESQFRPRVTPEALHHKLHKLIRFERMPLLRIVPSTLKNDILKGINQGNNRALTVAVSNLGRVALPQPAESHVGRMLFHTAAVRPQFCAVSHAGQLTVSFTSPFVQVGHVREFARLLTAAGIDVTVAMERVTEAEISGAPS</sequence>
<evidence type="ECO:0000313" key="1">
    <source>
        <dbReference type="EMBL" id="AXE39486.1"/>
    </source>
</evidence>
<dbReference type="PANTHER" id="PTHR28037">
    <property type="entry name" value="ALCOHOL O-ACETYLTRANSFERASE 1-RELATED"/>
    <property type="match status" value="1"/>
</dbReference>
<accession>A0A344UW38</accession>
<protein>
    <recommendedName>
        <fullName evidence="3">Alcohol acetyltransferase</fullName>
    </recommendedName>
</protein>
<dbReference type="Proteomes" id="UP000251995">
    <property type="component" value="Chromosome"/>
</dbReference>
<dbReference type="KEGG" id="acij:JS278_02345"/>
<evidence type="ECO:0000313" key="2">
    <source>
        <dbReference type="Proteomes" id="UP000251995"/>
    </source>
</evidence>
<name>A0A344UW38_9ACTN</name>
<proteinExistence type="predicted"/>
<organism evidence="1 2">
    <name type="scientific">Acidipropionibacterium virtanenii</name>
    <dbReference type="NCBI Taxonomy" id="2057246"/>
    <lineage>
        <taxon>Bacteria</taxon>
        <taxon>Bacillati</taxon>
        <taxon>Actinomycetota</taxon>
        <taxon>Actinomycetes</taxon>
        <taxon>Propionibacteriales</taxon>
        <taxon>Propionibacteriaceae</taxon>
        <taxon>Acidipropionibacterium</taxon>
    </lineage>
</organism>
<gene>
    <name evidence="1" type="ORF">JS278_02345</name>
</gene>
<reference evidence="1 2" key="1">
    <citation type="submission" date="2017-12" db="EMBL/GenBank/DDBJ databases">
        <title>The whole genome sequence of the Acidipropionibacterium virtanenii sp. nov. type strain JS278.</title>
        <authorList>
            <person name="Laine P."/>
            <person name="Deptula P."/>
            <person name="Varmanen P."/>
            <person name="Auvinen P."/>
        </authorList>
    </citation>
    <scope>NUCLEOTIDE SEQUENCE [LARGE SCALE GENOMIC DNA]</scope>
    <source>
        <strain evidence="1 2">JS278</strain>
    </source>
</reference>
<keyword evidence="2" id="KW-1185">Reference proteome</keyword>
<dbReference type="SUPFAM" id="SSF52777">
    <property type="entry name" value="CoA-dependent acyltransferases"/>
    <property type="match status" value="1"/>
</dbReference>
<dbReference type="InterPro" id="IPR052058">
    <property type="entry name" value="Alcohol_O-acetyltransferase"/>
</dbReference>
<dbReference type="PANTHER" id="PTHR28037:SF1">
    <property type="entry name" value="ALCOHOL O-ACETYLTRANSFERASE 1-RELATED"/>
    <property type="match status" value="1"/>
</dbReference>